<dbReference type="AlphaFoldDB" id="A0A3N2PUW0"/>
<dbReference type="Gene3D" id="2.60.110.10">
    <property type="entry name" value="Thaumatin"/>
    <property type="match status" value="1"/>
</dbReference>
<dbReference type="Pfam" id="PF16483">
    <property type="entry name" value="Glyco_hydro_64"/>
    <property type="match status" value="1"/>
</dbReference>
<dbReference type="OrthoDB" id="5290283at2759"/>
<organism evidence="2 3">
    <name type="scientific">Sodiomyces alkalinus (strain CBS 110278 / VKM F-3762 / F11)</name>
    <name type="common">Alkaliphilic filamentous fungus</name>
    <dbReference type="NCBI Taxonomy" id="1314773"/>
    <lineage>
        <taxon>Eukaryota</taxon>
        <taxon>Fungi</taxon>
        <taxon>Dikarya</taxon>
        <taxon>Ascomycota</taxon>
        <taxon>Pezizomycotina</taxon>
        <taxon>Sordariomycetes</taxon>
        <taxon>Hypocreomycetidae</taxon>
        <taxon>Glomerellales</taxon>
        <taxon>Plectosphaerellaceae</taxon>
        <taxon>Sodiomyces</taxon>
    </lineage>
</organism>
<dbReference type="CDD" id="cd09220">
    <property type="entry name" value="GH64-GluB-like"/>
    <property type="match status" value="1"/>
</dbReference>
<dbReference type="RefSeq" id="XP_028465942.1">
    <property type="nucleotide sequence ID" value="XM_028612091.1"/>
</dbReference>
<dbReference type="PANTHER" id="PTHR38165:SF1">
    <property type="entry name" value="GLUCANASE B"/>
    <property type="match status" value="1"/>
</dbReference>
<evidence type="ECO:0000259" key="1">
    <source>
        <dbReference type="PROSITE" id="PS52006"/>
    </source>
</evidence>
<dbReference type="PANTHER" id="PTHR38165">
    <property type="match status" value="1"/>
</dbReference>
<dbReference type="InterPro" id="IPR032477">
    <property type="entry name" value="Glyco_hydro_64"/>
</dbReference>
<dbReference type="InterPro" id="IPR042517">
    <property type="entry name" value="Glyco_hydro_64_N_2"/>
</dbReference>
<reference evidence="2 3" key="1">
    <citation type="journal article" date="2018" name="Mol. Ecol.">
        <title>The obligate alkalophilic soda-lake fungus Sodiomyces alkalinus has shifted to a protein diet.</title>
        <authorList>
            <person name="Grum-Grzhimaylo A.A."/>
            <person name="Falkoski D.L."/>
            <person name="van den Heuvel J."/>
            <person name="Valero-Jimenez C.A."/>
            <person name="Min B."/>
            <person name="Choi I.G."/>
            <person name="Lipzen A."/>
            <person name="Daum C.G."/>
            <person name="Aanen D.K."/>
            <person name="Tsang A."/>
            <person name="Henrissat B."/>
            <person name="Bilanenko E.N."/>
            <person name="de Vries R.P."/>
            <person name="van Kan J.A.L."/>
            <person name="Grigoriev I.V."/>
            <person name="Debets A.J.M."/>
        </authorList>
    </citation>
    <scope>NUCLEOTIDE SEQUENCE [LARGE SCALE GENOMIC DNA]</scope>
    <source>
        <strain evidence="2 3">F11</strain>
    </source>
</reference>
<dbReference type="InterPro" id="IPR037176">
    <property type="entry name" value="Osmotin/thaumatin-like_sf"/>
</dbReference>
<gene>
    <name evidence="2" type="ORF">SODALDRAFT_333904</name>
</gene>
<proteinExistence type="predicted"/>
<evidence type="ECO:0000313" key="3">
    <source>
        <dbReference type="Proteomes" id="UP000272025"/>
    </source>
</evidence>
<accession>A0A3N2PUW0</accession>
<dbReference type="EMBL" id="ML119056">
    <property type="protein sequence ID" value="ROT38136.1"/>
    <property type="molecule type" value="Genomic_DNA"/>
</dbReference>
<dbReference type="PROSITE" id="PS52006">
    <property type="entry name" value="GH64"/>
    <property type="match status" value="1"/>
</dbReference>
<dbReference type="InterPro" id="IPR037398">
    <property type="entry name" value="Glyco_hydro_64_fam"/>
</dbReference>
<dbReference type="Gene3D" id="3.30.920.50">
    <property type="entry name" value="Beta-1,3-glucanase, C-terminal domain"/>
    <property type="match status" value="1"/>
</dbReference>
<protein>
    <submittedName>
        <fullName evidence="2">Glucanase B</fullName>
    </submittedName>
</protein>
<dbReference type="GeneID" id="39580569"/>
<evidence type="ECO:0000313" key="2">
    <source>
        <dbReference type="EMBL" id="ROT38136.1"/>
    </source>
</evidence>
<sequence>MATPFINFIRSTPNEYTQAKPGSVENIIITDENTLNGTDNRDATNGRMMDPVAGHLPLNLVNNFAGGPLNAYISGQDSNGRVVFLRRDGGLHYPTSGGSLIPIPVNHDEIAIPLPRRGQTLTITLPIAMSSGRIYFCEGDLRFFMVWTGWGDGLVQPSIVNLQDPSAGLNWGFVELTLTTRGVIWANISFVDYVGLAVGMVLRSLSGTVQEVLGLRSTALESICANLGRQGQVDGRPWAAHCIVRGGRLLRALSPKDYADIDPTAFEDYWTGYVDAVWEHYRHNTLRVNLQNELGVVACRVNYRDELACEGDSRPYGKPTAGDIWGCNSGPFTVWESDNGVHRAVVPRLCAAFTRTTLLLPGGDYQPGLDAEHYYTRSPTSHYSRIVHEHVIGGRGYTFPYDDVNPDGAEDAAGLITSPDPESLTFFVGGAEVRSG</sequence>
<dbReference type="Proteomes" id="UP000272025">
    <property type="component" value="Unassembled WGS sequence"/>
</dbReference>
<feature type="domain" description="GH64" evidence="1">
    <location>
        <begin position="53"/>
        <end position="415"/>
    </location>
</feature>
<dbReference type="STRING" id="1314773.A0A3N2PUW0"/>
<name>A0A3N2PUW0_SODAK</name>
<keyword evidence="3" id="KW-1185">Reference proteome</keyword>